<protein>
    <recommendedName>
        <fullName evidence="2">Hpr(Ser) kinase/phosphatase</fullName>
    </recommendedName>
</protein>
<proteinExistence type="predicted"/>
<sequence>MKSENFIGKVLPANSTPHVDISISPFVDNSACVARERLFSAGRSDFYGVPSGYQQDIYGTICREKLLWTILANPDFSRFSCSLHVKNFPSSHKPVVDRDELAFNQFLLKHTVLNNQGIIIHAAGGKIQGKGIVFAAPSGTGKSTLGQLLLQDPHIRLFSEERLILRLQEKRWHVWGTPWRGEGDIASNNSAPLDALVFLRQSLETKICQLEPAIGLKSLLQTASIPWYGQEWADKGISICETLAQDVAMYELAFRPDESAVYAVERLAAEL</sequence>
<dbReference type="AlphaFoldDB" id="A0AAU8LYM3"/>
<accession>A0AAU8LYM3</accession>
<dbReference type="InterPro" id="IPR027417">
    <property type="entry name" value="P-loop_NTPase"/>
</dbReference>
<evidence type="ECO:0008006" key="2">
    <source>
        <dbReference type="Google" id="ProtNLM"/>
    </source>
</evidence>
<name>A0AAU8LYM3_9BACT</name>
<evidence type="ECO:0000313" key="1">
    <source>
        <dbReference type="EMBL" id="XCN73966.1"/>
    </source>
</evidence>
<organism evidence="1">
    <name type="scientific">Candidatus Electrothrix aestuarii</name>
    <dbReference type="NCBI Taxonomy" id="3062594"/>
    <lineage>
        <taxon>Bacteria</taxon>
        <taxon>Pseudomonadati</taxon>
        <taxon>Thermodesulfobacteriota</taxon>
        <taxon>Desulfobulbia</taxon>
        <taxon>Desulfobulbales</taxon>
        <taxon>Desulfobulbaceae</taxon>
        <taxon>Candidatus Electrothrix</taxon>
    </lineage>
</organism>
<dbReference type="Gene3D" id="3.40.50.300">
    <property type="entry name" value="P-loop containing nucleotide triphosphate hydrolases"/>
    <property type="match status" value="1"/>
</dbReference>
<gene>
    <name evidence="1" type="ORF">Q3M24_04200</name>
</gene>
<reference evidence="1" key="1">
    <citation type="journal article" date="2024" name="Syst. Appl. Microbiol.">
        <title>First single-strain enrichments of Electrothrix cable bacteria, description of E. aestuarii sp. nov. and E. rattekaaiensis sp. nov., and proposal of a cable bacteria taxonomy following the rules of the SeqCode.</title>
        <authorList>
            <person name="Plum-Jensen L.E."/>
            <person name="Schramm A."/>
            <person name="Marshall I.P.G."/>
        </authorList>
    </citation>
    <scope>NUCLEOTIDE SEQUENCE</scope>
    <source>
        <strain evidence="1">Rat1</strain>
    </source>
</reference>
<reference evidence="1" key="2">
    <citation type="submission" date="2024-06" db="EMBL/GenBank/DDBJ databases">
        <authorList>
            <person name="Plum-Jensen L.E."/>
            <person name="Schramm A."/>
            <person name="Marshall I.P.G."/>
        </authorList>
    </citation>
    <scope>NUCLEOTIDE SEQUENCE</scope>
    <source>
        <strain evidence="1">Rat1</strain>
    </source>
</reference>
<dbReference type="SUPFAM" id="SSF53795">
    <property type="entry name" value="PEP carboxykinase-like"/>
    <property type="match status" value="1"/>
</dbReference>
<dbReference type="EMBL" id="CP159373">
    <property type="protein sequence ID" value="XCN73966.1"/>
    <property type="molecule type" value="Genomic_DNA"/>
</dbReference>
<dbReference type="KEGG" id="eaj:Q3M24_04200"/>